<dbReference type="EC" id="2.3.1.128" evidence="4"/>
<reference evidence="4 5" key="2">
    <citation type="journal article" date="2014" name="Genome Announc.">
        <title>Complete Genome Sequence of Coprothermobacter proteolyticus DSM 5265.</title>
        <authorList>
            <person name="Alexiev A."/>
            <person name="Coil D.A."/>
            <person name="Badger J.H."/>
            <person name="Enticknap J."/>
            <person name="Ward N."/>
            <person name="Robb F.T."/>
            <person name="Eisen J.A."/>
        </authorList>
    </citation>
    <scope>NUCLEOTIDE SEQUENCE [LARGE SCALE GENOMIC DNA]</scope>
    <source>
        <strain evidence="5">ATCC 35245 / DSM 5265 / OCM 4 / BT</strain>
    </source>
</reference>
<dbReference type="OrthoDB" id="9794566at2"/>
<dbReference type="PANTHER" id="PTHR42919:SF8">
    <property type="entry name" value="N-ALPHA-ACETYLTRANSFERASE 50"/>
    <property type="match status" value="1"/>
</dbReference>
<dbReference type="Pfam" id="PF00583">
    <property type="entry name" value="Acetyltransf_1"/>
    <property type="match status" value="1"/>
</dbReference>
<dbReference type="InterPro" id="IPR051556">
    <property type="entry name" value="N-term/lysine_N-AcTrnsfr"/>
</dbReference>
<keyword evidence="1 4" id="KW-0808">Transferase</keyword>
<dbReference type="NCBIfam" id="TIGR01575">
    <property type="entry name" value="rimI"/>
    <property type="match status" value="1"/>
</dbReference>
<organism evidence="4 5">
    <name type="scientific">Coprothermobacter proteolyticus (strain ATCC 35245 / DSM 5265 / OCM 4 / BT)</name>
    <dbReference type="NCBI Taxonomy" id="309798"/>
    <lineage>
        <taxon>Bacteria</taxon>
        <taxon>Pseudomonadati</taxon>
        <taxon>Coprothermobacterota</taxon>
        <taxon>Coprothermobacteria</taxon>
        <taxon>Coprothermobacterales</taxon>
        <taxon>Coprothermobacteraceae</taxon>
        <taxon>Coprothermobacter</taxon>
    </lineage>
</organism>
<dbReference type="SUPFAM" id="SSF55729">
    <property type="entry name" value="Acyl-CoA N-acyltransferases (Nat)"/>
    <property type="match status" value="1"/>
</dbReference>
<evidence type="ECO:0000313" key="4">
    <source>
        <dbReference type="EMBL" id="ACI17065.1"/>
    </source>
</evidence>
<evidence type="ECO:0000256" key="1">
    <source>
        <dbReference type="ARBA" id="ARBA00022679"/>
    </source>
</evidence>
<dbReference type="eggNOG" id="COG0456">
    <property type="taxonomic scope" value="Bacteria"/>
</dbReference>
<evidence type="ECO:0000259" key="3">
    <source>
        <dbReference type="PROSITE" id="PS51186"/>
    </source>
</evidence>
<sequence>MEIIEFEITEATEEDLDAIYDVDKKAFSYPMSRSSIERDLRDRRLSKYFVARLLPFNEVVGYIGLWCIFPEAHIVSIAVDPDYQGKGIGNKLLQQALAWLVNSGFKHVFLEVRVDNEVAINLYDKHGFEKVSVRKNYYQDGSDAFVMVKDLTKKEEQ</sequence>
<dbReference type="PANTHER" id="PTHR42919">
    <property type="entry name" value="N-ALPHA-ACETYLTRANSFERASE"/>
    <property type="match status" value="1"/>
</dbReference>
<dbReference type="CDD" id="cd04301">
    <property type="entry name" value="NAT_SF"/>
    <property type="match status" value="1"/>
</dbReference>
<reference evidence="5" key="1">
    <citation type="submission" date="2008-08" db="EMBL/GenBank/DDBJ databases">
        <title>The complete genome sequence of Coprothermobacter proteolyticus strain ATCC 5245 / DSM 5265 / BT.</title>
        <authorList>
            <person name="Dodson R.J."/>
            <person name="Durkin A.S."/>
            <person name="Wu M."/>
            <person name="Eisen J."/>
            <person name="Sutton G."/>
        </authorList>
    </citation>
    <scope>NUCLEOTIDE SEQUENCE [LARGE SCALE GENOMIC DNA]</scope>
    <source>
        <strain evidence="5">ATCC 35245 / DSM 5265 / OCM 4 / BT</strain>
    </source>
</reference>
<dbReference type="GO" id="GO:0008080">
    <property type="term" value="F:N-acetyltransferase activity"/>
    <property type="evidence" value="ECO:0007669"/>
    <property type="project" value="InterPro"/>
</dbReference>
<feature type="domain" description="N-acetyltransferase" evidence="3">
    <location>
        <begin position="6"/>
        <end position="152"/>
    </location>
</feature>
<protein>
    <submittedName>
        <fullName evidence="4">Ribosomal-protein-alanine acetyltransferase</fullName>
        <ecNumber evidence="4">2.3.1.128</ecNumber>
    </submittedName>
</protein>
<dbReference type="RefSeq" id="WP_012543717.1">
    <property type="nucleotide sequence ID" value="NC_011295.1"/>
</dbReference>
<dbReference type="InterPro" id="IPR000182">
    <property type="entry name" value="GNAT_dom"/>
</dbReference>
<dbReference type="Gene3D" id="3.40.630.30">
    <property type="match status" value="1"/>
</dbReference>
<dbReference type="AlphaFoldDB" id="B5Y891"/>
<keyword evidence="5" id="KW-1185">Reference proteome</keyword>
<name>B5Y891_COPPD</name>
<dbReference type="HOGENOM" id="CLU_013985_23_3_9"/>
<evidence type="ECO:0000313" key="5">
    <source>
        <dbReference type="Proteomes" id="UP000001732"/>
    </source>
</evidence>
<proteinExistence type="predicted"/>
<dbReference type="EMBL" id="CP001145">
    <property type="protein sequence ID" value="ACI17065.1"/>
    <property type="molecule type" value="Genomic_DNA"/>
</dbReference>
<dbReference type="Proteomes" id="UP000001732">
    <property type="component" value="Chromosome"/>
</dbReference>
<gene>
    <name evidence="4" type="primary">rimI1</name>
    <name evidence="4" type="ordered locus">COPRO5265_0633</name>
</gene>
<accession>B5Y891</accession>
<keyword evidence="2 4" id="KW-0012">Acyltransferase</keyword>
<dbReference type="PROSITE" id="PS51186">
    <property type="entry name" value="GNAT"/>
    <property type="match status" value="1"/>
</dbReference>
<dbReference type="STRING" id="309798.COPRO5265_0633"/>
<dbReference type="InterPro" id="IPR016181">
    <property type="entry name" value="Acyl_CoA_acyltransferase"/>
</dbReference>
<evidence type="ECO:0000256" key="2">
    <source>
        <dbReference type="ARBA" id="ARBA00023315"/>
    </source>
</evidence>
<dbReference type="InterPro" id="IPR006464">
    <property type="entry name" value="AcTrfase_RimI/Ard1"/>
</dbReference>
<dbReference type="KEGG" id="cpo:COPRO5265_0633"/>